<protein>
    <submittedName>
        <fullName evidence="2">Uncharacterized protein</fullName>
    </submittedName>
</protein>
<evidence type="ECO:0000313" key="2">
    <source>
        <dbReference type="EMBL" id="PQJ11952.1"/>
    </source>
</evidence>
<organism evidence="2 3">
    <name type="scientific">Flavipsychrobacter stenotrophus</name>
    <dbReference type="NCBI Taxonomy" id="2077091"/>
    <lineage>
        <taxon>Bacteria</taxon>
        <taxon>Pseudomonadati</taxon>
        <taxon>Bacteroidota</taxon>
        <taxon>Chitinophagia</taxon>
        <taxon>Chitinophagales</taxon>
        <taxon>Chitinophagaceae</taxon>
        <taxon>Flavipsychrobacter</taxon>
    </lineage>
</organism>
<proteinExistence type="predicted"/>
<keyword evidence="1" id="KW-0812">Transmembrane</keyword>
<keyword evidence="3" id="KW-1185">Reference proteome</keyword>
<reference evidence="2 3" key="1">
    <citation type="submission" date="2018-01" db="EMBL/GenBank/DDBJ databases">
        <title>A novel member of the phylum Bacteroidetes isolated from glacier ice.</title>
        <authorList>
            <person name="Liu Q."/>
            <person name="Xin Y.-H."/>
        </authorList>
    </citation>
    <scope>NUCLEOTIDE SEQUENCE [LARGE SCALE GENOMIC DNA]</scope>
    <source>
        <strain evidence="2 3">RB1R16</strain>
    </source>
</reference>
<gene>
    <name evidence="2" type="ORF">CJD36_009170</name>
</gene>
<feature type="transmembrane region" description="Helical" evidence="1">
    <location>
        <begin position="12"/>
        <end position="33"/>
    </location>
</feature>
<sequence>MMYLTQKRNIKKILANLFYSIKTFCIFRCANIPPEYISHPLKNMGMVYLIVVVLGIALVVYLRMNNRYTVKAPWQHFFDGADFAASEFYQQVEAEIRAFKVPDVSYGRESFFQTHIASSRQEYLKIKRGEYVIYICAAAFGRGTFISQWSCLKVQKQRNNIPVISKLLGMDRNDKSFYQADTEGMFQSAVHTALMNVVDGLTTAKGIRGLTEMERHIQLGK</sequence>
<dbReference type="EMBL" id="PPSL01000002">
    <property type="protein sequence ID" value="PQJ11952.1"/>
    <property type="molecule type" value="Genomic_DNA"/>
</dbReference>
<dbReference type="Proteomes" id="UP000239872">
    <property type="component" value="Unassembled WGS sequence"/>
</dbReference>
<dbReference type="AlphaFoldDB" id="A0A2S7SYG1"/>
<accession>A0A2S7SYG1</accession>
<keyword evidence="1" id="KW-0472">Membrane</keyword>
<feature type="transmembrane region" description="Helical" evidence="1">
    <location>
        <begin position="45"/>
        <end position="62"/>
    </location>
</feature>
<evidence type="ECO:0000313" key="3">
    <source>
        <dbReference type="Proteomes" id="UP000239872"/>
    </source>
</evidence>
<name>A0A2S7SYG1_9BACT</name>
<comment type="caution">
    <text evidence="2">The sequence shown here is derived from an EMBL/GenBank/DDBJ whole genome shotgun (WGS) entry which is preliminary data.</text>
</comment>
<keyword evidence="1" id="KW-1133">Transmembrane helix</keyword>
<evidence type="ECO:0000256" key="1">
    <source>
        <dbReference type="SAM" id="Phobius"/>
    </source>
</evidence>